<gene>
    <name evidence="3" type="ORF">BAUR9175_00734</name>
    <name evidence="2" type="ORF">CIK62_02930</name>
    <name evidence="1" type="ORF">CIK79_05250</name>
</gene>
<dbReference type="AlphaFoldDB" id="A0A2A3ZIP4"/>
<dbReference type="SUPFAM" id="SSF53335">
    <property type="entry name" value="S-adenosyl-L-methionine-dependent methyltransferases"/>
    <property type="match status" value="1"/>
</dbReference>
<evidence type="ECO:0000313" key="2">
    <source>
        <dbReference type="EMBL" id="PCC51479.1"/>
    </source>
</evidence>
<dbReference type="GO" id="GO:0008168">
    <property type="term" value="F:methyltransferase activity"/>
    <property type="evidence" value="ECO:0007669"/>
    <property type="project" value="UniProtKB-KW"/>
</dbReference>
<dbReference type="EMBL" id="NRGX01000001">
    <property type="protein sequence ID" value="PCC17747.1"/>
    <property type="molecule type" value="Genomic_DNA"/>
</dbReference>
<dbReference type="GO" id="GO:0032259">
    <property type="term" value="P:methylation"/>
    <property type="evidence" value="ECO:0007669"/>
    <property type="project" value="UniProtKB-KW"/>
</dbReference>
<name>A0A2A3ZIP4_BREAU</name>
<evidence type="ECO:0000313" key="1">
    <source>
        <dbReference type="EMBL" id="PCC17747.1"/>
    </source>
</evidence>
<dbReference type="CDD" id="cd02440">
    <property type="entry name" value="AdoMet_MTases"/>
    <property type="match status" value="1"/>
</dbReference>
<evidence type="ECO:0000313" key="3">
    <source>
        <dbReference type="EMBL" id="SMX68539.1"/>
    </source>
</evidence>
<proteinExistence type="predicted"/>
<protein>
    <submittedName>
        <fullName evidence="3">Methyltransferase domain-containing protein</fullName>
    </submittedName>
</protein>
<reference evidence="6" key="3">
    <citation type="submission" date="2017-03" db="EMBL/GenBank/DDBJ databases">
        <authorList>
            <person name="Monnet C."/>
        </authorList>
    </citation>
    <scope>NUCLEOTIDE SEQUENCE [LARGE SCALE GENOMIC DNA]</scope>
    <source>
        <strain evidence="6">ATCC 9175</strain>
    </source>
</reference>
<dbReference type="Proteomes" id="UP000217720">
    <property type="component" value="Unassembled WGS sequence"/>
</dbReference>
<dbReference type="Gene3D" id="3.40.50.150">
    <property type="entry name" value="Vaccinia Virus protein VP39"/>
    <property type="match status" value="1"/>
</dbReference>
<dbReference type="PANTHER" id="PTHR43861">
    <property type="entry name" value="TRANS-ACONITATE 2-METHYLTRANSFERASE-RELATED"/>
    <property type="match status" value="1"/>
</dbReference>
<sequence length="271" mass="29384">MTTMKPISPNDHYFDHYLFDNGSDLGAQQLNSLSALFDGTTRSVLSTLPLPASPNSLEIGAGNGSVARMIAEQTGGQVVAIDLDTTHLPRTPGVEPHRHDIREGVPAGPFDLIHARLVLTHLPARREIFAQLIDELAPGGWLVLADVGLADELLVAPEESDHDVWRKYNDAAYRQVGPAAGHDYLWAEQTEAAMFGAGLSEVSAEHLVPLARGGGPWAVYQSNLSKQAEAPLLATGLSMTDMDRYRAMLTDPEFRARFFSLTYTAGRKPSA</sequence>
<dbReference type="RefSeq" id="WP_096157575.1">
    <property type="nucleotide sequence ID" value="NZ_BJME01000006.1"/>
</dbReference>
<accession>A0A2A3ZIP4</accession>
<dbReference type="EMBL" id="FXZB01000004">
    <property type="protein sequence ID" value="SMX68539.1"/>
    <property type="molecule type" value="Genomic_DNA"/>
</dbReference>
<dbReference type="Pfam" id="PF13489">
    <property type="entry name" value="Methyltransf_23"/>
    <property type="match status" value="1"/>
</dbReference>
<organism evidence="2 4">
    <name type="scientific">Brevibacterium aurantiacum</name>
    <dbReference type="NCBI Taxonomy" id="273384"/>
    <lineage>
        <taxon>Bacteria</taxon>
        <taxon>Bacillati</taxon>
        <taxon>Actinomycetota</taxon>
        <taxon>Actinomycetes</taxon>
        <taxon>Micrococcales</taxon>
        <taxon>Brevibacteriaceae</taxon>
        <taxon>Brevibacterium</taxon>
    </lineage>
</organism>
<evidence type="ECO:0000313" key="5">
    <source>
        <dbReference type="Proteomes" id="UP000218377"/>
    </source>
</evidence>
<dbReference type="EMBL" id="NRGO01000004">
    <property type="protein sequence ID" value="PCC51479.1"/>
    <property type="molecule type" value="Genomic_DNA"/>
</dbReference>
<keyword evidence="6" id="KW-1185">Reference proteome</keyword>
<evidence type="ECO:0000313" key="4">
    <source>
        <dbReference type="Proteomes" id="UP000217720"/>
    </source>
</evidence>
<evidence type="ECO:0000313" key="6">
    <source>
        <dbReference type="Proteomes" id="UP000234525"/>
    </source>
</evidence>
<reference evidence="3" key="2">
    <citation type="submission" date="2017-03" db="EMBL/GenBank/DDBJ databases">
        <authorList>
            <person name="Afonso C.L."/>
            <person name="Miller P.J."/>
            <person name="Scott M.A."/>
            <person name="Spackman E."/>
            <person name="Goraichik I."/>
            <person name="Dimitrov K.M."/>
            <person name="Suarez D.L."/>
            <person name="Swayne D.E."/>
        </authorList>
    </citation>
    <scope>NUCLEOTIDE SEQUENCE [LARGE SCALE GENOMIC DNA]</scope>
    <source>
        <strain evidence="3">ATCC 9175</strain>
    </source>
</reference>
<accession>A0A2H1I018</accession>
<keyword evidence="3" id="KW-0808">Transferase</keyword>
<dbReference type="Proteomes" id="UP000218377">
    <property type="component" value="Unassembled WGS sequence"/>
</dbReference>
<reference evidence="4 5" key="1">
    <citation type="journal article" date="2017" name="Elife">
        <title>Extensive horizontal gene transfer in cheese-associated bacteria.</title>
        <authorList>
            <person name="Bonham K.S."/>
            <person name="Wolfe B.E."/>
            <person name="Dutton R.J."/>
        </authorList>
    </citation>
    <scope>NUCLEOTIDE SEQUENCE [LARGE SCALE GENOMIC DNA]</scope>
    <source>
        <strain evidence="2 4">900_6</strain>
        <strain evidence="1 5">JB5</strain>
    </source>
</reference>
<keyword evidence="3" id="KW-0489">Methyltransferase</keyword>
<dbReference type="Proteomes" id="UP000234525">
    <property type="component" value="Unassembled WGS sequence"/>
</dbReference>
<dbReference type="InterPro" id="IPR029063">
    <property type="entry name" value="SAM-dependent_MTases_sf"/>
</dbReference>